<reference evidence="3 4" key="1">
    <citation type="submission" date="2016-10" db="EMBL/GenBank/DDBJ databases">
        <authorList>
            <person name="de Groot N.N."/>
        </authorList>
    </citation>
    <scope>NUCLEOTIDE SEQUENCE [LARGE SCALE GENOMIC DNA]</scope>
    <source>
        <strain evidence="3 4">DSM 15827</strain>
    </source>
</reference>
<dbReference type="InterPro" id="IPR008988">
    <property type="entry name" value="Transcriptional_repressor_C"/>
</dbReference>
<accession>A0A1H9JBC4</accession>
<name>A0A1H9JBC4_9LACT</name>
<dbReference type="EMBL" id="FOGF01000008">
    <property type="protein sequence ID" value="SEQ84136.1"/>
    <property type="molecule type" value="Genomic_DNA"/>
</dbReference>
<dbReference type="PANTHER" id="PTHR42954:SF2">
    <property type="entry name" value="FE(2+) TRANSPORT PROTEIN A"/>
    <property type="match status" value="1"/>
</dbReference>
<keyword evidence="4" id="KW-1185">Reference proteome</keyword>
<dbReference type="RefSeq" id="WP_089746230.1">
    <property type="nucleotide sequence ID" value="NZ_FOGF01000008.1"/>
</dbReference>
<gene>
    <name evidence="3" type="ORF">SAMN05421767_10843</name>
</gene>
<proteinExistence type="predicted"/>
<dbReference type="AlphaFoldDB" id="A0A1H9JBC4"/>
<dbReference type="InterPro" id="IPR007167">
    <property type="entry name" value="Fe-transptr_FeoA-like"/>
</dbReference>
<dbReference type="Proteomes" id="UP000198556">
    <property type="component" value="Unassembled WGS sequence"/>
</dbReference>
<protein>
    <submittedName>
        <fullName evidence="3">Ferrous iron transport protein A</fullName>
    </submittedName>
</protein>
<dbReference type="InterPro" id="IPR038157">
    <property type="entry name" value="FeoA_core_dom"/>
</dbReference>
<sequence>MDKLEKKLMDASENELVMITNVDVDADQKTHLANLGLVSGRLIKVISKQSKQMIIHVKNTRVGLDEELQKVITVTNELKNIGEVVTLDQVAIGSEVIVEKLQSTGALKRKLMDMGITKNAKISVRKVAPLGDPIELTVRGYELTLRKNEAQEVVVRNFGKE</sequence>
<feature type="domain" description="Ferrous iron transporter FeoA-like" evidence="2">
    <location>
        <begin position="6"/>
        <end position="76"/>
    </location>
</feature>
<dbReference type="SMART" id="SM00899">
    <property type="entry name" value="FeoA"/>
    <property type="match status" value="2"/>
</dbReference>
<dbReference type="Pfam" id="PF04023">
    <property type="entry name" value="FeoA"/>
    <property type="match status" value="2"/>
</dbReference>
<organism evidence="3 4">
    <name type="scientific">Granulicatella balaenopterae</name>
    <dbReference type="NCBI Taxonomy" id="137733"/>
    <lineage>
        <taxon>Bacteria</taxon>
        <taxon>Bacillati</taxon>
        <taxon>Bacillota</taxon>
        <taxon>Bacilli</taxon>
        <taxon>Lactobacillales</taxon>
        <taxon>Carnobacteriaceae</taxon>
        <taxon>Granulicatella</taxon>
    </lineage>
</organism>
<keyword evidence="1" id="KW-0408">Iron</keyword>
<dbReference type="GO" id="GO:0046914">
    <property type="term" value="F:transition metal ion binding"/>
    <property type="evidence" value="ECO:0007669"/>
    <property type="project" value="InterPro"/>
</dbReference>
<evidence type="ECO:0000313" key="3">
    <source>
        <dbReference type="EMBL" id="SEQ84136.1"/>
    </source>
</evidence>
<dbReference type="OrthoDB" id="9811076at2"/>
<feature type="domain" description="Ferrous iron transporter FeoA-like" evidence="2">
    <location>
        <begin position="85"/>
        <end position="157"/>
    </location>
</feature>
<dbReference type="STRING" id="137733.SAMN05421767_10843"/>
<evidence type="ECO:0000259" key="2">
    <source>
        <dbReference type="SMART" id="SM00899"/>
    </source>
</evidence>
<dbReference type="PANTHER" id="PTHR42954">
    <property type="entry name" value="FE(2+) TRANSPORT PROTEIN A"/>
    <property type="match status" value="1"/>
</dbReference>
<evidence type="ECO:0000256" key="1">
    <source>
        <dbReference type="ARBA" id="ARBA00023004"/>
    </source>
</evidence>
<dbReference type="InterPro" id="IPR052713">
    <property type="entry name" value="FeoA"/>
</dbReference>
<evidence type="ECO:0000313" key="4">
    <source>
        <dbReference type="Proteomes" id="UP000198556"/>
    </source>
</evidence>
<dbReference type="SUPFAM" id="SSF50037">
    <property type="entry name" value="C-terminal domain of transcriptional repressors"/>
    <property type="match status" value="2"/>
</dbReference>
<dbReference type="Gene3D" id="2.30.30.90">
    <property type="match status" value="2"/>
</dbReference>